<evidence type="ECO:0000313" key="1">
    <source>
        <dbReference type="EMBL" id="DAF47670.1"/>
    </source>
</evidence>
<proteinExistence type="predicted"/>
<dbReference type="EMBL" id="BK032557">
    <property type="protein sequence ID" value="DAF47670.1"/>
    <property type="molecule type" value="Genomic_DNA"/>
</dbReference>
<protein>
    <submittedName>
        <fullName evidence="1">Secretion system protein</fullName>
    </submittedName>
</protein>
<reference evidence="1" key="1">
    <citation type="journal article" date="2021" name="Proc. Natl. Acad. Sci. U.S.A.">
        <title>A Catalog of Tens of Thousands of Viruses from Human Metagenomes Reveals Hidden Associations with Chronic Diseases.</title>
        <authorList>
            <person name="Tisza M.J."/>
            <person name="Buck C.B."/>
        </authorList>
    </citation>
    <scope>NUCLEOTIDE SEQUENCE</scope>
    <source>
        <strain evidence="1">CtByu2</strain>
    </source>
</reference>
<name>A0A8S5S9R1_9CAUD</name>
<sequence length="153" mass="16783">MATPQKPQDLYVANGWYLNIPVPGILSNAIFETLEGMGKTSGNVETVDAGTNRKYKFSTQITDYGEMTLTRTYQGNATDRAMETLVTTMIENGVKLPVTAVKLHNGQEVFTVVFEGFRFNSATYPTFDIASEEKFTVSYGATCDAWSIIPVGA</sequence>
<organism evidence="1">
    <name type="scientific">Myoviridae sp. ctByu2</name>
    <dbReference type="NCBI Taxonomy" id="2827668"/>
    <lineage>
        <taxon>Viruses</taxon>
        <taxon>Duplodnaviria</taxon>
        <taxon>Heunggongvirae</taxon>
        <taxon>Uroviricota</taxon>
        <taxon>Caudoviricetes</taxon>
    </lineage>
</organism>
<accession>A0A8S5S9R1</accession>